<dbReference type="SUPFAM" id="SSF57997">
    <property type="entry name" value="Tropomyosin"/>
    <property type="match status" value="1"/>
</dbReference>
<dbReference type="PANTHER" id="PTHR11505">
    <property type="entry name" value="L1 TRANSPOSABLE ELEMENT-RELATED"/>
    <property type="match status" value="1"/>
</dbReference>
<reference evidence="4 5" key="1">
    <citation type="submission" date="2022-01" db="EMBL/GenBank/DDBJ databases">
        <title>A chromosome-scale genome assembly of the false clownfish, Amphiprion ocellaris.</title>
        <authorList>
            <person name="Ryu T."/>
        </authorList>
    </citation>
    <scope>NUCLEOTIDE SEQUENCE [LARGE SCALE GENOMIC DNA]</scope>
</reference>
<reference evidence="4" key="3">
    <citation type="submission" date="2025-09" db="UniProtKB">
        <authorList>
            <consortium name="Ensembl"/>
        </authorList>
    </citation>
    <scope>IDENTIFICATION</scope>
</reference>
<dbReference type="Pfam" id="PF02994">
    <property type="entry name" value="Transposase_22"/>
    <property type="match status" value="1"/>
</dbReference>
<name>A0A3Q1CAE9_AMPOC</name>
<evidence type="ECO:0000313" key="4">
    <source>
        <dbReference type="Ensembl" id="ENSAOCP00000024597.2"/>
    </source>
</evidence>
<organism evidence="4 5">
    <name type="scientific">Amphiprion ocellaris</name>
    <name type="common">Clown anemonefish</name>
    <dbReference type="NCBI Taxonomy" id="80972"/>
    <lineage>
        <taxon>Eukaryota</taxon>
        <taxon>Metazoa</taxon>
        <taxon>Chordata</taxon>
        <taxon>Craniata</taxon>
        <taxon>Vertebrata</taxon>
        <taxon>Euteleostomi</taxon>
        <taxon>Actinopterygii</taxon>
        <taxon>Neopterygii</taxon>
        <taxon>Teleostei</taxon>
        <taxon>Neoteleostei</taxon>
        <taxon>Acanthomorphata</taxon>
        <taxon>Ovalentaria</taxon>
        <taxon>Pomacentridae</taxon>
        <taxon>Amphiprion</taxon>
    </lineage>
</organism>
<feature type="region of interest" description="Disordered" evidence="2">
    <location>
        <begin position="154"/>
        <end position="174"/>
    </location>
</feature>
<proteinExistence type="predicted"/>
<feature type="coiled-coil region" evidence="1">
    <location>
        <begin position="57"/>
        <end position="112"/>
    </location>
</feature>
<feature type="domain" description="L1 transposable element RRM" evidence="3">
    <location>
        <begin position="142"/>
        <end position="205"/>
    </location>
</feature>
<sequence length="282" mass="32635">MDAFVSKASDSRLDSSSATAQDEPSLSLLATEIRAIRVSTQIIEQDTKEIKDIKATVEVIEGKISSLSSRMDEAEERVAELEGAADMSKQQVSALQEMVQQLQEHMEDLDNRRCCNVNILGLPELKEGNDMIQFFQQEIPIMLEHQFPKLEIQRAHRVPTGPPRREQRDGGQPRPAMVNFLRYQLKEEILRAAREKGQIIWQGTRLMFFPDFSRRTMERRASFKQVKLDLRNWGAEYTLRFPATLEIRGRPIYRPADILGRYMDFFQYRPSALIYVLIIVKC</sequence>
<dbReference type="GeneTree" id="ENSGT00990000205789"/>
<evidence type="ECO:0000313" key="5">
    <source>
        <dbReference type="Proteomes" id="UP001501940"/>
    </source>
</evidence>
<accession>A0A3Q1CAE9</accession>
<dbReference type="Proteomes" id="UP001501940">
    <property type="component" value="Chromosome 16"/>
</dbReference>
<reference evidence="4" key="2">
    <citation type="submission" date="2025-08" db="UniProtKB">
        <authorList>
            <consortium name="Ensembl"/>
        </authorList>
    </citation>
    <scope>IDENTIFICATION</scope>
</reference>
<evidence type="ECO:0000256" key="2">
    <source>
        <dbReference type="SAM" id="MobiDB-lite"/>
    </source>
</evidence>
<protein>
    <recommendedName>
        <fullName evidence="3">L1 transposable element RRM domain-containing protein</fullName>
    </recommendedName>
</protein>
<keyword evidence="5" id="KW-1185">Reference proteome</keyword>
<dbReference type="AlphaFoldDB" id="A0A3Q1CAE9"/>
<evidence type="ECO:0000256" key="1">
    <source>
        <dbReference type="SAM" id="Coils"/>
    </source>
</evidence>
<keyword evidence="1" id="KW-0175">Coiled coil</keyword>
<evidence type="ECO:0000259" key="3">
    <source>
        <dbReference type="Pfam" id="PF02994"/>
    </source>
</evidence>
<dbReference type="Ensembl" id="ENSAOCT00000002371.2">
    <property type="protein sequence ID" value="ENSAOCP00000024597.2"/>
    <property type="gene ID" value="ENSAOCG00000011542.2"/>
</dbReference>
<dbReference type="InterPro" id="IPR043636">
    <property type="entry name" value="L1_RRM_dom"/>
</dbReference>
<feature type="region of interest" description="Disordered" evidence="2">
    <location>
        <begin position="1"/>
        <end position="21"/>
    </location>
</feature>
<dbReference type="OMA" id="RILYPVQ"/>
<dbReference type="Gene3D" id="3.30.70.1820">
    <property type="entry name" value="L1 transposable element, RRM domain"/>
    <property type="match status" value="1"/>
</dbReference>
<dbReference type="Gene3D" id="1.20.5.340">
    <property type="match status" value="1"/>
</dbReference>
<dbReference type="InterPro" id="IPR004244">
    <property type="entry name" value="Transposase_22"/>
</dbReference>